<sequence length="278" mass="28669">MFRSLLLPLAFSLLSAPAFAEPASPWIADTGARFRLVDGGLKDGARLVAVQIALEPGWKTYWRQPGASGVPPRFDFSGSENVESASVSYPAPERSADEDGVTNVYHGVVTLPVRVRPVDPAAPVTLRVVADYGVCERICVPARTEAELQLAPDGGRAGPARDEVLAALARVPDIKPLGAPGPVAIGSVVQTGAAGGSALRVEVSAPEGGKPPELFAETGDSEYVAAPELAGKPAAGRAAFRIALDGPALPAAGFRLTLVAGGEAIETRVPLDAIRPKS</sequence>
<dbReference type="Proteomes" id="UP000528964">
    <property type="component" value="Unassembled WGS sequence"/>
</dbReference>
<dbReference type="RefSeq" id="WP_183395965.1">
    <property type="nucleotide sequence ID" value="NZ_JACIDR010000004.1"/>
</dbReference>
<reference evidence="3 4" key="1">
    <citation type="submission" date="2020-08" db="EMBL/GenBank/DDBJ databases">
        <title>Genomic Encyclopedia of Type Strains, Phase IV (KMG-IV): sequencing the most valuable type-strain genomes for metagenomic binning, comparative biology and taxonomic classification.</title>
        <authorList>
            <person name="Goeker M."/>
        </authorList>
    </citation>
    <scope>NUCLEOTIDE SEQUENCE [LARGE SCALE GENOMIC DNA]</scope>
    <source>
        <strain evidence="3 4">DSM 25481</strain>
    </source>
</reference>
<keyword evidence="1" id="KW-0732">Signal</keyword>
<gene>
    <name evidence="3" type="ORF">GGR24_002802</name>
</gene>
<evidence type="ECO:0000313" key="3">
    <source>
        <dbReference type="EMBL" id="MBB3974125.1"/>
    </source>
</evidence>
<feature type="chain" id="PRO_5031004526" evidence="1">
    <location>
        <begin position="21"/>
        <end position="278"/>
    </location>
</feature>
<evidence type="ECO:0000256" key="1">
    <source>
        <dbReference type="SAM" id="SignalP"/>
    </source>
</evidence>
<evidence type="ECO:0000313" key="4">
    <source>
        <dbReference type="Proteomes" id="UP000528964"/>
    </source>
</evidence>
<keyword evidence="4" id="KW-1185">Reference proteome</keyword>
<organism evidence="3 4">
    <name type="scientific">Hansschlegelia beijingensis</name>
    <dbReference type="NCBI Taxonomy" id="1133344"/>
    <lineage>
        <taxon>Bacteria</taxon>
        <taxon>Pseudomonadati</taxon>
        <taxon>Pseudomonadota</taxon>
        <taxon>Alphaproteobacteria</taxon>
        <taxon>Hyphomicrobiales</taxon>
        <taxon>Methylopilaceae</taxon>
        <taxon>Hansschlegelia</taxon>
    </lineage>
</organism>
<comment type="caution">
    <text evidence="3">The sequence shown here is derived from an EMBL/GenBank/DDBJ whole genome shotgun (WGS) entry which is preliminary data.</text>
</comment>
<feature type="domain" description="Thiol:disulfide interchange protein DsbD N-terminal" evidence="2">
    <location>
        <begin position="42"/>
        <end position="148"/>
    </location>
</feature>
<accession>A0A7W6CZT5</accession>
<name>A0A7W6CZT5_9HYPH</name>
<dbReference type="AlphaFoldDB" id="A0A7W6CZT5"/>
<evidence type="ECO:0000259" key="2">
    <source>
        <dbReference type="Pfam" id="PF11412"/>
    </source>
</evidence>
<proteinExistence type="predicted"/>
<dbReference type="InterPro" id="IPR028250">
    <property type="entry name" value="DsbDN"/>
</dbReference>
<feature type="signal peptide" evidence="1">
    <location>
        <begin position="1"/>
        <end position="20"/>
    </location>
</feature>
<dbReference type="Pfam" id="PF11412">
    <property type="entry name" value="DsbD_N"/>
    <property type="match status" value="1"/>
</dbReference>
<protein>
    <submittedName>
        <fullName evidence="3">DsbC/DsbD-like thiol-disulfide interchange protein</fullName>
    </submittedName>
</protein>
<dbReference type="EMBL" id="JACIDR010000004">
    <property type="protein sequence ID" value="MBB3974125.1"/>
    <property type="molecule type" value="Genomic_DNA"/>
</dbReference>